<dbReference type="EMBL" id="JASJOS010000005">
    <property type="protein sequence ID" value="MDJ1481293.1"/>
    <property type="molecule type" value="Genomic_DNA"/>
</dbReference>
<evidence type="ECO:0000313" key="1">
    <source>
        <dbReference type="EMBL" id="MDJ1481293.1"/>
    </source>
</evidence>
<organism evidence="1 2">
    <name type="scientific">Xanthocytophaga flava</name>
    <dbReference type="NCBI Taxonomy" id="3048013"/>
    <lineage>
        <taxon>Bacteria</taxon>
        <taxon>Pseudomonadati</taxon>
        <taxon>Bacteroidota</taxon>
        <taxon>Cytophagia</taxon>
        <taxon>Cytophagales</taxon>
        <taxon>Rhodocytophagaceae</taxon>
        <taxon>Xanthocytophaga</taxon>
    </lineage>
</organism>
<gene>
    <name evidence="1" type="ORF">QNI16_12420</name>
</gene>
<comment type="caution">
    <text evidence="1">The sequence shown here is derived from an EMBL/GenBank/DDBJ whole genome shotgun (WGS) entry which is preliminary data.</text>
</comment>
<proteinExistence type="predicted"/>
<dbReference type="AlphaFoldDB" id="A0AAE3U8K9"/>
<accession>A0AAE3U8K9</accession>
<protein>
    <submittedName>
        <fullName evidence="1">Uncharacterized protein</fullName>
    </submittedName>
</protein>
<reference evidence="1" key="1">
    <citation type="submission" date="2023-05" db="EMBL/GenBank/DDBJ databases">
        <authorList>
            <person name="Zhang X."/>
        </authorList>
    </citation>
    <scope>NUCLEOTIDE SEQUENCE</scope>
    <source>
        <strain evidence="1">YF14B1</strain>
    </source>
</reference>
<dbReference type="Proteomes" id="UP001241110">
    <property type="component" value="Unassembled WGS sequence"/>
</dbReference>
<sequence>MKVIPLIPERVPVVSSHSISEQQQLRQTAQAAHEHTQPLLLQNLEKLSKDELIAGYRQEMSAKNKAYYFILESGLINQFYAFCFQQSDNK</sequence>
<evidence type="ECO:0000313" key="2">
    <source>
        <dbReference type="Proteomes" id="UP001241110"/>
    </source>
</evidence>
<name>A0AAE3U8K9_9BACT</name>
<dbReference type="RefSeq" id="WP_313978863.1">
    <property type="nucleotide sequence ID" value="NZ_JASJOS010000005.1"/>
</dbReference>